<dbReference type="PANTHER" id="PTHR46018:SF2">
    <property type="entry name" value="ZINC PHOSPHODIESTERASE ELAC PROTEIN 1"/>
    <property type="match status" value="1"/>
</dbReference>
<evidence type="ECO:0000259" key="1">
    <source>
        <dbReference type="SMART" id="SM00849"/>
    </source>
</evidence>
<dbReference type="EMBL" id="UINC01000521">
    <property type="protein sequence ID" value="SUZ56731.1"/>
    <property type="molecule type" value="Genomic_DNA"/>
</dbReference>
<reference evidence="2" key="1">
    <citation type="submission" date="2018-05" db="EMBL/GenBank/DDBJ databases">
        <authorList>
            <person name="Lanie J.A."/>
            <person name="Ng W.-L."/>
            <person name="Kazmierczak K.M."/>
            <person name="Andrzejewski T.M."/>
            <person name="Davidsen T.M."/>
            <person name="Wayne K.J."/>
            <person name="Tettelin H."/>
            <person name="Glass J.I."/>
            <person name="Rusch D."/>
            <person name="Podicherti R."/>
            <person name="Tsui H.-C.T."/>
            <person name="Winkler M.E."/>
        </authorList>
    </citation>
    <scope>NUCLEOTIDE SEQUENCE</scope>
</reference>
<dbReference type="SMART" id="SM00849">
    <property type="entry name" value="Lactamase_B"/>
    <property type="match status" value="1"/>
</dbReference>
<sequence length="304" mass="32764">MRHLLLILLLLGAPTSLALEPPYCGDEGVWIQILGSGSLEFGNPRAAPSYLVWINNRARLMIDAGAGAALRFDESGASFADLDALVLSHLHLEHTGDLANLLAASRDADRKGLFPLFGPASENGKKATRDHIDRLIGSKGVFNELADLLTFKSSAGYKVSVRDVPAVGRRRWSQFSSEHLKLSAVPVHHGGTPSLAWRVDVGDQSVVFAGDLNNQKDTLSAFAANVDALVISHVLPDHARGADRESHLTPSQIGRLADASNVRFLILSSRAKRTFGIESASKTAIQESYKGPLIFANDLECWGL</sequence>
<evidence type="ECO:0000313" key="2">
    <source>
        <dbReference type="EMBL" id="SUZ56731.1"/>
    </source>
</evidence>
<dbReference type="SUPFAM" id="SSF56281">
    <property type="entry name" value="Metallo-hydrolase/oxidoreductase"/>
    <property type="match status" value="1"/>
</dbReference>
<accession>A0A381NQ72</accession>
<gene>
    <name evidence="2" type="ORF">METZ01_LOCUS9585</name>
</gene>
<dbReference type="GO" id="GO:0042781">
    <property type="term" value="F:3'-tRNA processing endoribonuclease activity"/>
    <property type="evidence" value="ECO:0007669"/>
    <property type="project" value="TreeGrafter"/>
</dbReference>
<organism evidence="2">
    <name type="scientific">marine metagenome</name>
    <dbReference type="NCBI Taxonomy" id="408172"/>
    <lineage>
        <taxon>unclassified sequences</taxon>
        <taxon>metagenomes</taxon>
        <taxon>ecological metagenomes</taxon>
    </lineage>
</organism>
<dbReference type="InterPro" id="IPR036866">
    <property type="entry name" value="RibonucZ/Hydroxyglut_hydro"/>
</dbReference>
<dbReference type="Gene3D" id="3.60.15.10">
    <property type="entry name" value="Ribonuclease Z/Hydroxyacylglutathione hydrolase-like"/>
    <property type="match status" value="1"/>
</dbReference>
<dbReference type="PANTHER" id="PTHR46018">
    <property type="entry name" value="ZINC PHOSPHODIESTERASE ELAC PROTEIN 1"/>
    <property type="match status" value="1"/>
</dbReference>
<proteinExistence type="predicted"/>
<dbReference type="AlphaFoldDB" id="A0A381NQ72"/>
<feature type="domain" description="Metallo-beta-lactamase" evidence="1">
    <location>
        <begin position="46"/>
        <end position="238"/>
    </location>
</feature>
<dbReference type="InterPro" id="IPR001279">
    <property type="entry name" value="Metallo-B-lactamas"/>
</dbReference>
<dbReference type="Pfam" id="PF12706">
    <property type="entry name" value="Lactamase_B_2"/>
    <property type="match status" value="1"/>
</dbReference>
<protein>
    <recommendedName>
        <fullName evidence="1">Metallo-beta-lactamase domain-containing protein</fullName>
    </recommendedName>
</protein>
<name>A0A381NQ72_9ZZZZ</name>